<reference evidence="6 7" key="1">
    <citation type="submission" date="2019-10" db="EMBL/GenBank/DDBJ databases">
        <title>Nocardia macrotermitis sp. nov. and Nocardia aurantia sp. nov., isolated from the gut of fungus growing-termite Macrotermes natalensis.</title>
        <authorList>
            <person name="Benndorf R."/>
            <person name="Schwitalla J."/>
            <person name="Martin K."/>
            <person name="De Beer W."/>
            <person name="Kaster A.-K."/>
            <person name="Vollmers J."/>
            <person name="Poulsen M."/>
            <person name="Beemelmanns C."/>
        </authorList>
    </citation>
    <scope>NUCLEOTIDE SEQUENCE [LARGE SCALE GENOMIC DNA]</scope>
    <source>
        <strain evidence="6 7">RB56</strain>
    </source>
</reference>
<evidence type="ECO:0000313" key="6">
    <source>
        <dbReference type="EMBL" id="MQY28659.1"/>
    </source>
</evidence>
<evidence type="ECO:0000256" key="4">
    <source>
        <dbReference type="ARBA" id="ARBA00023186"/>
    </source>
</evidence>
<evidence type="ECO:0000256" key="2">
    <source>
        <dbReference type="ARBA" id="ARBA00006411"/>
    </source>
</evidence>
<protein>
    <recommendedName>
        <fullName evidence="8">ESX secretion-associated protein EspG</fullName>
    </recommendedName>
</protein>
<comment type="caution">
    <text evidence="6">The sequence shown here is derived from an EMBL/GenBank/DDBJ whole genome shotgun (WGS) entry which is preliminary data.</text>
</comment>
<dbReference type="RefSeq" id="WP_319943300.1">
    <property type="nucleotide sequence ID" value="NZ_WEGI01000009.1"/>
</dbReference>
<sequence length="309" mass="33246">MKWTLTPDRFALAWEHTGGDRIPYPLAVRSSARDSDERAAQLPELIEWRDHALDPDLRATLRVLAHPAIRVEVYGEQGHGDRALPVRILGTVSGEVMVVAAQRPHMRPDRGDDIRVFAGHATALAARVVSLLPEYPAGTGPRYTAPVERVREDSRDLVTVPVSGPTTSAMMRRLLRQPRDGIGQIVVSVRMGHGGGPPGKFGGGPSGRFGGGTPGKFGGESPGKFGGGSHGRFSGESPGRFGDPPAEPQPIGVLCWIDVADDGRYTVRTRAEVDIVPVTAETFTEALRPMIAAAERTVADRLVAEHIER</sequence>
<gene>
    <name evidence="6" type="ORF">NRB56_42430</name>
</gene>
<dbReference type="Proteomes" id="UP000431401">
    <property type="component" value="Unassembled WGS sequence"/>
</dbReference>
<accession>A0A7K0DSD4</accession>
<keyword evidence="3" id="KW-0963">Cytoplasm</keyword>
<organism evidence="6 7">
    <name type="scientific">Nocardia aurantia</name>
    <dbReference type="NCBI Taxonomy" id="2585199"/>
    <lineage>
        <taxon>Bacteria</taxon>
        <taxon>Bacillati</taxon>
        <taxon>Actinomycetota</taxon>
        <taxon>Actinomycetes</taxon>
        <taxon>Mycobacteriales</taxon>
        <taxon>Nocardiaceae</taxon>
        <taxon>Nocardia</taxon>
    </lineage>
</organism>
<dbReference type="Pfam" id="PF14011">
    <property type="entry name" value="ESX-1_EspG"/>
    <property type="match status" value="1"/>
</dbReference>
<name>A0A7K0DSD4_9NOCA</name>
<comment type="similarity">
    <text evidence="2">Belongs to the EspG family.</text>
</comment>
<feature type="compositionally biased region" description="Gly residues" evidence="5">
    <location>
        <begin position="210"/>
        <end position="230"/>
    </location>
</feature>
<dbReference type="InterPro" id="IPR025734">
    <property type="entry name" value="EspG"/>
</dbReference>
<evidence type="ECO:0008006" key="8">
    <source>
        <dbReference type="Google" id="ProtNLM"/>
    </source>
</evidence>
<keyword evidence="7" id="KW-1185">Reference proteome</keyword>
<evidence type="ECO:0000256" key="5">
    <source>
        <dbReference type="SAM" id="MobiDB-lite"/>
    </source>
</evidence>
<feature type="region of interest" description="Disordered" evidence="5">
    <location>
        <begin position="210"/>
        <end position="247"/>
    </location>
</feature>
<evidence type="ECO:0000256" key="3">
    <source>
        <dbReference type="ARBA" id="ARBA00022490"/>
    </source>
</evidence>
<comment type="subcellular location">
    <subcellularLocation>
        <location evidence="1">Cytoplasm</location>
    </subcellularLocation>
</comment>
<proteinExistence type="inferred from homology"/>
<dbReference type="AlphaFoldDB" id="A0A7K0DSD4"/>
<evidence type="ECO:0000313" key="7">
    <source>
        <dbReference type="Proteomes" id="UP000431401"/>
    </source>
</evidence>
<evidence type="ECO:0000256" key="1">
    <source>
        <dbReference type="ARBA" id="ARBA00004496"/>
    </source>
</evidence>
<dbReference type="EMBL" id="WEGI01000009">
    <property type="protein sequence ID" value="MQY28659.1"/>
    <property type="molecule type" value="Genomic_DNA"/>
</dbReference>
<keyword evidence="4" id="KW-0143">Chaperone</keyword>